<dbReference type="Gene3D" id="3.40.1790.10">
    <property type="entry name" value="Indigoidine synthase domain"/>
    <property type="match status" value="1"/>
</dbReference>
<dbReference type="SUPFAM" id="SSF110581">
    <property type="entry name" value="Indigoidine synthase A-like"/>
    <property type="match status" value="1"/>
</dbReference>
<keyword evidence="4" id="KW-0378">Hydrolase</keyword>
<evidence type="ECO:0000256" key="1">
    <source>
        <dbReference type="ARBA" id="ARBA00022679"/>
    </source>
</evidence>
<name>A0A8H7A160_PLEOS</name>
<keyword evidence="3" id="KW-0418">Kinase</keyword>
<dbReference type="PANTHER" id="PTHR42909">
    <property type="entry name" value="ZGC:136858"/>
    <property type="match status" value="1"/>
</dbReference>
<evidence type="ECO:0000256" key="4">
    <source>
        <dbReference type="ARBA" id="ARBA00022801"/>
    </source>
</evidence>
<keyword evidence="7" id="KW-0326">Glycosidase</keyword>
<dbReference type="GeneID" id="59373415"/>
<evidence type="ECO:0000313" key="9">
    <source>
        <dbReference type="EMBL" id="KAF7436764.1"/>
    </source>
</evidence>
<dbReference type="Proteomes" id="UP000623687">
    <property type="component" value="Unassembled WGS sequence"/>
</dbReference>
<dbReference type="Pfam" id="PF04227">
    <property type="entry name" value="Indigoidine_A"/>
    <property type="match status" value="1"/>
</dbReference>
<dbReference type="InterPro" id="IPR007342">
    <property type="entry name" value="PsuG"/>
</dbReference>
<keyword evidence="5" id="KW-0464">Manganese</keyword>
<evidence type="ECO:0000256" key="7">
    <source>
        <dbReference type="ARBA" id="ARBA00023295"/>
    </source>
</evidence>
<dbReference type="Gene3D" id="3.40.1190.20">
    <property type="match status" value="1"/>
</dbReference>
<dbReference type="GO" id="GO:0016301">
    <property type="term" value="F:kinase activity"/>
    <property type="evidence" value="ECO:0007669"/>
    <property type="project" value="UniProtKB-KW"/>
</dbReference>
<gene>
    <name evidence="9" type="ORF">PC9H_003597</name>
</gene>
<dbReference type="InterPro" id="IPR022830">
    <property type="entry name" value="Indigdn_synthA-like"/>
</dbReference>
<dbReference type="PROSITE" id="PS00584">
    <property type="entry name" value="PFKB_KINASES_2"/>
    <property type="match status" value="1"/>
</dbReference>
<organism evidence="9 10">
    <name type="scientific">Pleurotus ostreatus</name>
    <name type="common">Oyster mushroom</name>
    <name type="synonym">White-rot fungus</name>
    <dbReference type="NCBI Taxonomy" id="5322"/>
    <lineage>
        <taxon>Eukaryota</taxon>
        <taxon>Fungi</taxon>
        <taxon>Dikarya</taxon>
        <taxon>Basidiomycota</taxon>
        <taxon>Agaricomycotina</taxon>
        <taxon>Agaricomycetes</taxon>
        <taxon>Agaricomycetidae</taxon>
        <taxon>Agaricales</taxon>
        <taxon>Pleurotineae</taxon>
        <taxon>Pleurotaceae</taxon>
        <taxon>Pleurotus</taxon>
    </lineage>
</organism>
<accession>A0A8H7A160</accession>
<evidence type="ECO:0000256" key="5">
    <source>
        <dbReference type="ARBA" id="ARBA00023211"/>
    </source>
</evidence>
<dbReference type="Pfam" id="PF00294">
    <property type="entry name" value="PfkB"/>
    <property type="match status" value="2"/>
</dbReference>
<keyword evidence="6" id="KW-0456">Lyase</keyword>
<sequence>MASISISRRALQRVCKRPHGSRGLASVLNKRDLPVDIHPEVEAALAENRPVVALETAVVTHGFPYPENAKLAKSLEEIVRKNGSTPATVGLVNGRIKIGLKQSELELLAEPEASPVKISRRDIAAAIVAKANGGTTCCATLIFAALAGIKVFATGGLGGVHRGGENTMDVSADLGELTRCPVGLVSAGVKSILDIGRTLEYLETLGVPVISYGKTTDFPAFFSPKSGFQSPWNVDNPVSAAQILYTQHQLGLQNGALIACPIPEQYEAAGASIQKAVEQAVAESEANGVNKLGKAATPWLLMRIGELTKGESLASNIALLENTAAIGGQIAVQYAKLAQNSVSDASRDIAHRDTTPAARPVVDIPSKQTSPEHPRLLVIGCAAIDISAQASPDVESALAAHSTIPGSVSLTLGGVGRNIAEAAHRLSPTDTKLISAIGDDSFGRLLLSELDKMGLRTDGLVKCPGRTSVCNMTFDGKGHLISGVADMEVIAELNEDKIANAIAETMPSIVALDGNLKPNLINRVVDLCSSRGIHIFFEPTSLTKATAILPAVTQNDLRTPGDKAKISISPNLLELDHIYNITRQSESPKASSWQTSYEAAFHGRLGDGLADLASREDSFDGIWARGSIHRAVHLLAHFQHILMKCGEHGVVVVFRLDPETLAQSGWAKNDQLPPNAIVAEVASGEAVVIAYFPALVAKTLVNVTGAGDSFVGALLASMMEHPSLFQEPKLLDDAIHLAQQAAILTLASPLAVAPEISKLR</sequence>
<proteinExistence type="inferred from homology"/>
<dbReference type="GO" id="GO:0016798">
    <property type="term" value="F:hydrolase activity, acting on glycosyl bonds"/>
    <property type="evidence" value="ECO:0007669"/>
    <property type="project" value="UniProtKB-KW"/>
</dbReference>
<reference evidence="9" key="1">
    <citation type="submission" date="2019-07" db="EMBL/GenBank/DDBJ databases">
        <authorList>
            <person name="Palmer J.M."/>
        </authorList>
    </citation>
    <scope>NUCLEOTIDE SEQUENCE</scope>
    <source>
        <strain evidence="9">PC9</strain>
    </source>
</reference>
<dbReference type="InterPro" id="IPR029056">
    <property type="entry name" value="Ribokinase-like"/>
</dbReference>
<dbReference type="VEuPathDB" id="FungiDB:PC9H_003597"/>
<keyword evidence="1" id="KW-0808">Transferase</keyword>
<keyword evidence="10" id="KW-1185">Reference proteome</keyword>
<protein>
    <recommendedName>
        <fullName evidence="8">Carbohydrate kinase PfkB domain-containing protein</fullName>
    </recommendedName>
</protein>
<dbReference type="PANTHER" id="PTHR42909:SF1">
    <property type="entry name" value="CARBOHYDRATE KINASE PFKB DOMAIN-CONTAINING PROTEIN"/>
    <property type="match status" value="1"/>
</dbReference>
<evidence type="ECO:0000313" key="10">
    <source>
        <dbReference type="Proteomes" id="UP000623687"/>
    </source>
</evidence>
<evidence type="ECO:0000256" key="2">
    <source>
        <dbReference type="ARBA" id="ARBA00022723"/>
    </source>
</evidence>
<dbReference type="InterPro" id="IPR002173">
    <property type="entry name" value="Carboh/pur_kinase_PfkB_CS"/>
</dbReference>
<dbReference type="GO" id="GO:0005737">
    <property type="term" value="C:cytoplasm"/>
    <property type="evidence" value="ECO:0007669"/>
    <property type="project" value="TreeGrafter"/>
</dbReference>
<keyword evidence="2" id="KW-0479">Metal-binding</keyword>
<feature type="domain" description="Carbohydrate kinase PfkB" evidence="8">
    <location>
        <begin position="380"/>
        <end position="547"/>
    </location>
</feature>
<dbReference type="GO" id="GO:0004730">
    <property type="term" value="F:pseudouridylate synthase activity"/>
    <property type="evidence" value="ECO:0007669"/>
    <property type="project" value="InterPro"/>
</dbReference>
<evidence type="ECO:0000259" key="8">
    <source>
        <dbReference type="Pfam" id="PF00294"/>
    </source>
</evidence>
<dbReference type="GO" id="GO:0046872">
    <property type="term" value="F:metal ion binding"/>
    <property type="evidence" value="ECO:0007669"/>
    <property type="project" value="UniProtKB-KW"/>
</dbReference>
<dbReference type="RefSeq" id="XP_036634663.1">
    <property type="nucleotide sequence ID" value="XM_036773190.1"/>
</dbReference>
<dbReference type="EMBL" id="JACETU010000002">
    <property type="protein sequence ID" value="KAF7436764.1"/>
    <property type="molecule type" value="Genomic_DNA"/>
</dbReference>
<dbReference type="AlphaFoldDB" id="A0A8H7A160"/>
<comment type="caution">
    <text evidence="9">The sequence shown here is derived from an EMBL/GenBank/DDBJ whole genome shotgun (WGS) entry which is preliminary data.</text>
</comment>
<dbReference type="SMR" id="A0A8H7A160"/>
<dbReference type="HAMAP" id="MF_01876">
    <property type="entry name" value="PsiMP_glycosidase"/>
    <property type="match status" value="1"/>
</dbReference>
<dbReference type="SUPFAM" id="SSF53613">
    <property type="entry name" value="Ribokinase-like"/>
    <property type="match status" value="1"/>
</dbReference>
<feature type="domain" description="Carbohydrate kinase PfkB" evidence="8">
    <location>
        <begin position="691"/>
        <end position="753"/>
    </location>
</feature>
<evidence type="ECO:0000256" key="3">
    <source>
        <dbReference type="ARBA" id="ARBA00022777"/>
    </source>
</evidence>
<evidence type="ECO:0000256" key="6">
    <source>
        <dbReference type="ARBA" id="ARBA00023239"/>
    </source>
</evidence>
<dbReference type="InterPro" id="IPR011611">
    <property type="entry name" value="PfkB_dom"/>
</dbReference>
<dbReference type="OrthoDB" id="198885at2759"/>